<dbReference type="EMBL" id="KV423953">
    <property type="protein sequence ID" value="KZT58269.1"/>
    <property type="molecule type" value="Genomic_DNA"/>
</dbReference>
<dbReference type="OrthoDB" id="5967843at2759"/>
<gene>
    <name evidence="3" type="ORF">CALCODRAFT_540093</name>
</gene>
<dbReference type="AlphaFoldDB" id="A0A165GN01"/>
<evidence type="ECO:0000256" key="1">
    <source>
        <dbReference type="ARBA" id="ARBA00022737"/>
    </source>
</evidence>
<dbReference type="InterPro" id="IPR056884">
    <property type="entry name" value="NPHP3-like_N"/>
</dbReference>
<evidence type="ECO:0000313" key="3">
    <source>
        <dbReference type="EMBL" id="KZT58269.1"/>
    </source>
</evidence>
<dbReference type="PANTHER" id="PTHR10039">
    <property type="entry name" value="AMELOGENIN"/>
    <property type="match status" value="1"/>
</dbReference>
<proteinExistence type="predicted"/>
<dbReference type="InterPro" id="IPR027417">
    <property type="entry name" value="P-loop_NTPase"/>
</dbReference>
<organism evidence="3 4">
    <name type="scientific">Calocera cornea HHB12733</name>
    <dbReference type="NCBI Taxonomy" id="1353952"/>
    <lineage>
        <taxon>Eukaryota</taxon>
        <taxon>Fungi</taxon>
        <taxon>Dikarya</taxon>
        <taxon>Basidiomycota</taxon>
        <taxon>Agaricomycotina</taxon>
        <taxon>Dacrymycetes</taxon>
        <taxon>Dacrymycetales</taxon>
        <taxon>Dacrymycetaceae</taxon>
        <taxon>Calocera</taxon>
    </lineage>
</organism>
<name>A0A165GN01_9BASI</name>
<dbReference type="SUPFAM" id="SSF52540">
    <property type="entry name" value="P-loop containing nucleoside triphosphate hydrolases"/>
    <property type="match status" value="1"/>
</dbReference>
<evidence type="ECO:0000259" key="2">
    <source>
        <dbReference type="Pfam" id="PF24883"/>
    </source>
</evidence>
<keyword evidence="1" id="KW-0677">Repeat</keyword>
<dbReference type="Proteomes" id="UP000076842">
    <property type="component" value="Unassembled WGS sequence"/>
</dbReference>
<dbReference type="InParanoid" id="A0A165GN01"/>
<dbReference type="Pfam" id="PF24883">
    <property type="entry name" value="NPHP3_N"/>
    <property type="match status" value="1"/>
</dbReference>
<dbReference type="PANTHER" id="PTHR10039:SF14">
    <property type="entry name" value="NACHT DOMAIN-CONTAINING PROTEIN"/>
    <property type="match status" value="1"/>
</dbReference>
<sequence>MNKLLQKNPWLGSASGTAQFQGLILAPSIMSLYPQDRPIVLVIDGLDESDDEECVDIVAQEFPKLPATFRIIVTSRPLPEIEHTFAFVPVVHRHAIPIRGVDNIWDVCLYTRQRLDKIAKDRHNASADWPGVELRNQLIEKAGGHFLWIYTAVEILSRHVSIDNALVALLNTSGGSSVEVTMDELYTILLEKCPWDDDEFAVG</sequence>
<keyword evidence="4" id="KW-1185">Reference proteome</keyword>
<feature type="domain" description="Nephrocystin 3-like N-terminal" evidence="2">
    <location>
        <begin position="28"/>
        <end position="76"/>
    </location>
</feature>
<protein>
    <recommendedName>
        <fullName evidence="2">Nephrocystin 3-like N-terminal domain-containing protein</fullName>
    </recommendedName>
</protein>
<reference evidence="3 4" key="1">
    <citation type="journal article" date="2016" name="Mol. Biol. Evol.">
        <title>Comparative Genomics of Early-Diverging Mushroom-Forming Fungi Provides Insights into the Origins of Lignocellulose Decay Capabilities.</title>
        <authorList>
            <person name="Nagy L.G."/>
            <person name="Riley R."/>
            <person name="Tritt A."/>
            <person name="Adam C."/>
            <person name="Daum C."/>
            <person name="Floudas D."/>
            <person name="Sun H."/>
            <person name="Yadav J.S."/>
            <person name="Pangilinan J."/>
            <person name="Larsson K.H."/>
            <person name="Matsuura K."/>
            <person name="Barry K."/>
            <person name="Labutti K."/>
            <person name="Kuo R."/>
            <person name="Ohm R.A."/>
            <person name="Bhattacharya S.S."/>
            <person name="Shirouzu T."/>
            <person name="Yoshinaga Y."/>
            <person name="Martin F.M."/>
            <person name="Grigoriev I.V."/>
            <person name="Hibbett D.S."/>
        </authorList>
    </citation>
    <scope>NUCLEOTIDE SEQUENCE [LARGE SCALE GENOMIC DNA]</scope>
    <source>
        <strain evidence="3 4">HHB12733</strain>
    </source>
</reference>
<evidence type="ECO:0000313" key="4">
    <source>
        <dbReference type="Proteomes" id="UP000076842"/>
    </source>
</evidence>
<accession>A0A165GN01</accession>